<sequence>MKTKWILIIVCFFTTSFLFSQNFKARKEKVKALKVAFITEQLALTSEEAQKFWPIYNAFNEKQSVLRNEKMNAILDRFQPGNVEALSEKEASASLIQMEKIEDDLFQLRKKFIKDLQSVISAKKIIKLKKAEEDFNRVLLKQMRERRRG</sequence>
<proteinExistence type="predicted"/>
<dbReference type="OrthoDB" id="675330at2"/>
<name>A0A1M7ZZJ0_9FLAO</name>
<keyword evidence="2" id="KW-1185">Reference proteome</keyword>
<evidence type="ECO:0000313" key="1">
    <source>
        <dbReference type="EMBL" id="SHO74285.1"/>
    </source>
</evidence>
<dbReference type="EMBL" id="FRYK01000007">
    <property type="protein sequence ID" value="SHO74285.1"/>
    <property type="molecule type" value="Genomic_DNA"/>
</dbReference>
<evidence type="ECO:0008006" key="3">
    <source>
        <dbReference type="Google" id="ProtNLM"/>
    </source>
</evidence>
<protein>
    <recommendedName>
        <fullName evidence="3">Sensor of ECF-type sigma factor</fullName>
    </recommendedName>
</protein>
<dbReference type="Proteomes" id="UP000184611">
    <property type="component" value="Unassembled WGS sequence"/>
</dbReference>
<reference evidence="2" key="1">
    <citation type="submission" date="2016-12" db="EMBL/GenBank/DDBJ databases">
        <authorList>
            <person name="Varghese N."/>
            <person name="Submissions S."/>
        </authorList>
    </citation>
    <scope>NUCLEOTIDE SEQUENCE [LARGE SCALE GENOMIC DNA]</scope>
    <source>
        <strain evidence="2">DSM 18830</strain>
    </source>
</reference>
<dbReference type="AlphaFoldDB" id="A0A1M7ZZJ0"/>
<accession>A0A1M7ZZJ0</accession>
<organism evidence="1 2">
    <name type="scientific">Flavobacterium cucumis</name>
    <dbReference type="NCBI Taxonomy" id="416016"/>
    <lineage>
        <taxon>Bacteria</taxon>
        <taxon>Pseudomonadati</taxon>
        <taxon>Bacteroidota</taxon>
        <taxon>Flavobacteriia</taxon>
        <taxon>Flavobacteriales</taxon>
        <taxon>Flavobacteriaceae</taxon>
        <taxon>Flavobacterium</taxon>
    </lineage>
</organism>
<dbReference type="RefSeq" id="WP_073585256.1">
    <property type="nucleotide sequence ID" value="NZ_CBCSEA010000014.1"/>
</dbReference>
<dbReference type="STRING" id="416016.SAMN05443547_2675"/>
<gene>
    <name evidence="1" type="ORF">SAMN05443547_2675</name>
</gene>
<evidence type="ECO:0000313" key="2">
    <source>
        <dbReference type="Proteomes" id="UP000184611"/>
    </source>
</evidence>